<accession>A0A5C3KP28</accession>
<dbReference type="OrthoDB" id="3048011at2759"/>
<name>A0A5C3KP28_COPMA</name>
<organism evidence="1 2">
    <name type="scientific">Coprinopsis marcescibilis</name>
    <name type="common">Agaric fungus</name>
    <name type="synonym">Psathyrella marcescibilis</name>
    <dbReference type="NCBI Taxonomy" id="230819"/>
    <lineage>
        <taxon>Eukaryota</taxon>
        <taxon>Fungi</taxon>
        <taxon>Dikarya</taxon>
        <taxon>Basidiomycota</taxon>
        <taxon>Agaricomycotina</taxon>
        <taxon>Agaricomycetes</taxon>
        <taxon>Agaricomycetidae</taxon>
        <taxon>Agaricales</taxon>
        <taxon>Agaricineae</taxon>
        <taxon>Psathyrellaceae</taxon>
        <taxon>Coprinopsis</taxon>
    </lineage>
</organism>
<dbReference type="EMBL" id="ML210262">
    <property type="protein sequence ID" value="TFK21643.1"/>
    <property type="molecule type" value="Genomic_DNA"/>
</dbReference>
<keyword evidence="2" id="KW-1185">Reference proteome</keyword>
<evidence type="ECO:0000313" key="1">
    <source>
        <dbReference type="EMBL" id="TFK21643.1"/>
    </source>
</evidence>
<reference evidence="1 2" key="1">
    <citation type="journal article" date="2019" name="Nat. Ecol. Evol.">
        <title>Megaphylogeny resolves global patterns of mushroom evolution.</title>
        <authorList>
            <person name="Varga T."/>
            <person name="Krizsan K."/>
            <person name="Foldi C."/>
            <person name="Dima B."/>
            <person name="Sanchez-Garcia M."/>
            <person name="Sanchez-Ramirez S."/>
            <person name="Szollosi G.J."/>
            <person name="Szarkandi J.G."/>
            <person name="Papp V."/>
            <person name="Albert L."/>
            <person name="Andreopoulos W."/>
            <person name="Angelini C."/>
            <person name="Antonin V."/>
            <person name="Barry K.W."/>
            <person name="Bougher N.L."/>
            <person name="Buchanan P."/>
            <person name="Buyck B."/>
            <person name="Bense V."/>
            <person name="Catcheside P."/>
            <person name="Chovatia M."/>
            <person name="Cooper J."/>
            <person name="Damon W."/>
            <person name="Desjardin D."/>
            <person name="Finy P."/>
            <person name="Geml J."/>
            <person name="Haridas S."/>
            <person name="Hughes K."/>
            <person name="Justo A."/>
            <person name="Karasinski D."/>
            <person name="Kautmanova I."/>
            <person name="Kiss B."/>
            <person name="Kocsube S."/>
            <person name="Kotiranta H."/>
            <person name="LaButti K.M."/>
            <person name="Lechner B.E."/>
            <person name="Liimatainen K."/>
            <person name="Lipzen A."/>
            <person name="Lukacs Z."/>
            <person name="Mihaltcheva S."/>
            <person name="Morgado L.N."/>
            <person name="Niskanen T."/>
            <person name="Noordeloos M.E."/>
            <person name="Ohm R.A."/>
            <person name="Ortiz-Santana B."/>
            <person name="Ovrebo C."/>
            <person name="Racz N."/>
            <person name="Riley R."/>
            <person name="Savchenko A."/>
            <person name="Shiryaev A."/>
            <person name="Soop K."/>
            <person name="Spirin V."/>
            <person name="Szebenyi C."/>
            <person name="Tomsovsky M."/>
            <person name="Tulloss R.E."/>
            <person name="Uehling J."/>
            <person name="Grigoriev I.V."/>
            <person name="Vagvolgyi C."/>
            <person name="Papp T."/>
            <person name="Martin F.M."/>
            <person name="Miettinen O."/>
            <person name="Hibbett D.S."/>
            <person name="Nagy L.G."/>
        </authorList>
    </citation>
    <scope>NUCLEOTIDE SEQUENCE [LARGE SCALE GENOMIC DNA]</scope>
    <source>
        <strain evidence="1 2">CBS 121175</strain>
    </source>
</reference>
<protein>
    <submittedName>
        <fullName evidence="1">Uncharacterized protein</fullName>
    </submittedName>
</protein>
<sequence>MDAFHVHTTPAELGLSHSRLYLDILELILHEHRNDSSTLSTCALVSHTMLHISRKLMYRSISLDYCENPYAYDQHRLLRQSLASHPHLCRYIRVLRLSLPSESDPLLNTIMDDLTSLERIHVIGHGLYPMHPPPPPLISHNAAGGWQATGESLKRVLKMQSLRWVTLENTLPSPFSEAYVASSFNHHLKHLEILSSVMYANKAAASTPGLDPSSADTHGYNDLAGHSTDLTNDIPHIPNSGVQQQEQQHNQATMEMGVTGTGTQQHGHPTTSTAYPSGQVDPLLLPPLQYRAGTVNISCTGNRPVKHDMVYLETLRLDLDRLRPIMDALTAMNLETCIPHHHHDSAYSSTSSEPITLLDFSHLKQAHLCVWNPDDGDAIWALLTCARESLEQLTLRYFHFHSPHAARATLREGFPSLRSVTLGIDAFSLREDPFRGLIEFFSNSAVTFPSLKTIKIQFNLWNCEANGTSWRDLCAYRGWSELDERIGTLPRDTAVVFQMECSSRYKEDEEGRLLFTSIRNELYNLRNNPSFTIL</sequence>
<gene>
    <name evidence="1" type="ORF">FA15DRAFT_672401</name>
</gene>
<evidence type="ECO:0000313" key="2">
    <source>
        <dbReference type="Proteomes" id="UP000307440"/>
    </source>
</evidence>
<dbReference type="AlphaFoldDB" id="A0A5C3KP28"/>
<dbReference type="Proteomes" id="UP000307440">
    <property type="component" value="Unassembled WGS sequence"/>
</dbReference>
<proteinExistence type="predicted"/>